<dbReference type="InterPro" id="IPR050900">
    <property type="entry name" value="Transposase_IS3/IS150/IS904"/>
</dbReference>
<dbReference type="Proteomes" id="UP000460221">
    <property type="component" value="Unassembled WGS sequence"/>
</dbReference>
<name>A0A7K1FKP9_9ACTN</name>
<keyword evidence="3" id="KW-1185">Reference proteome</keyword>
<sequence>MDDPPPAVDVDERAELGRLRREVAELRLDREFLKKCGGFLRCRELEPAEAFELMDAEKARFSLSRMAALLGVSRQGYYKWVARKTTELGVRARRRAELLAQVVVSHRAPDEVSGAPWILADLRDAGVQVSRKTVSKLMQENGIRGISPRPWQPVTTAQGACARDPGSGRTAVRPGRVEHGGDLGHHLSGHRRGLVVFVRGAGRAFPPGHRLRVF</sequence>
<accession>A0A7K1FKP9</accession>
<gene>
    <name evidence="2" type="ORF">GIS00_12000</name>
</gene>
<dbReference type="PANTHER" id="PTHR46889">
    <property type="entry name" value="TRANSPOSASE INSF FOR INSERTION SEQUENCE IS3B-RELATED"/>
    <property type="match status" value="1"/>
</dbReference>
<protein>
    <submittedName>
        <fullName evidence="2">IS3 family transposase</fullName>
    </submittedName>
</protein>
<comment type="caution">
    <text evidence="2">The sequence shown here is derived from an EMBL/GenBank/DDBJ whole genome shotgun (WGS) entry which is preliminary data.</text>
</comment>
<organism evidence="2 3">
    <name type="scientific">Nakamurella alba</name>
    <dbReference type="NCBI Taxonomy" id="2665158"/>
    <lineage>
        <taxon>Bacteria</taxon>
        <taxon>Bacillati</taxon>
        <taxon>Actinomycetota</taxon>
        <taxon>Actinomycetes</taxon>
        <taxon>Nakamurellales</taxon>
        <taxon>Nakamurellaceae</taxon>
        <taxon>Nakamurella</taxon>
    </lineage>
</organism>
<evidence type="ECO:0000313" key="3">
    <source>
        <dbReference type="Proteomes" id="UP000460221"/>
    </source>
</evidence>
<dbReference type="Pfam" id="PF13276">
    <property type="entry name" value="HTH_21"/>
    <property type="match status" value="1"/>
</dbReference>
<dbReference type="AlphaFoldDB" id="A0A7K1FKP9"/>
<feature type="domain" description="HTH-like" evidence="1">
    <location>
        <begin position="95"/>
        <end position="150"/>
    </location>
</feature>
<dbReference type="PANTHER" id="PTHR46889:SF4">
    <property type="entry name" value="TRANSPOSASE INSO FOR INSERTION SEQUENCE ELEMENT IS911B-RELATED"/>
    <property type="match status" value="1"/>
</dbReference>
<reference evidence="2 3" key="1">
    <citation type="submission" date="2019-11" db="EMBL/GenBank/DDBJ databases">
        <authorList>
            <person name="Jiang L.-Q."/>
        </authorList>
    </citation>
    <scope>NUCLEOTIDE SEQUENCE [LARGE SCALE GENOMIC DNA]</scope>
    <source>
        <strain evidence="2 3">YIM 132087</strain>
    </source>
</reference>
<evidence type="ECO:0000259" key="1">
    <source>
        <dbReference type="Pfam" id="PF13276"/>
    </source>
</evidence>
<dbReference type="InterPro" id="IPR025948">
    <property type="entry name" value="HTH-like_dom"/>
</dbReference>
<proteinExistence type="predicted"/>
<evidence type="ECO:0000313" key="2">
    <source>
        <dbReference type="EMBL" id="MTD14666.1"/>
    </source>
</evidence>
<dbReference type="EMBL" id="WLYK01000004">
    <property type="protein sequence ID" value="MTD14666.1"/>
    <property type="molecule type" value="Genomic_DNA"/>
</dbReference>